<comment type="caution">
    <text evidence="1">The sequence shown here is derived from an EMBL/GenBank/DDBJ whole genome shotgun (WGS) entry which is preliminary data.</text>
</comment>
<protein>
    <submittedName>
        <fullName evidence="1">Uncharacterized protein</fullName>
    </submittedName>
</protein>
<feature type="non-terminal residue" evidence="1">
    <location>
        <position position="1"/>
    </location>
</feature>
<evidence type="ECO:0000313" key="1">
    <source>
        <dbReference type="EMBL" id="KAI3941924.1"/>
    </source>
</evidence>
<dbReference type="Proteomes" id="UP001202328">
    <property type="component" value="Unassembled WGS sequence"/>
</dbReference>
<dbReference type="EMBL" id="JAJJMB010004763">
    <property type="protein sequence ID" value="KAI3941924.1"/>
    <property type="molecule type" value="Genomic_DNA"/>
</dbReference>
<dbReference type="AlphaFoldDB" id="A0AAD4T844"/>
<keyword evidence="2" id="KW-1185">Reference proteome</keyword>
<accession>A0AAD4T844</accession>
<proteinExistence type="predicted"/>
<sequence length="49" mass="5625">YTVESVAVTSIKFRVFSSDPISSFRFTALLEYHIRRMLSLYGLQGSYST</sequence>
<reference evidence="1" key="1">
    <citation type="submission" date="2022-04" db="EMBL/GenBank/DDBJ databases">
        <title>A functionally conserved STORR gene fusion in Papaver species that diverged 16.8 million years ago.</title>
        <authorList>
            <person name="Catania T."/>
        </authorList>
    </citation>
    <scope>NUCLEOTIDE SEQUENCE</scope>
    <source>
        <strain evidence="1">S-188037</strain>
    </source>
</reference>
<gene>
    <name evidence="1" type="ORF">MKW98_009134</name>
</gene>
<organism evidence="1 2">
    <name type="scientific">Papaver atlanticum</name>
    <dbReference type="NCBI Taxonomy" id="357466"/>
    <lineage>
        <taxon>Eukaryota</taxon>
        <taxon>Viridiplantae</taxon>
        <taxon>Streptophyta</taxon>
        <taxon>Embryophyta</taxon>
        <taxon>Tracheophyta</taxon>
        <taxon>Spermatophyta</taxon>
        <taxon>Magnoliopsida</taxon>
        <taxon>Ranunculales</taxon>
        <taxon>Papaveraceae</taxon>
        <taxon>Papaveroideae</taxon>
        <taxon>Papaver</taxon>
    </lineage>
</organism>
<name>A0AAD4T844_9MAGN</name>
<evidence type="ECO:0000313" key="2">
    <source>
        <dbReference type="Proteomes" id="UP001202328"/>
    </source>
</evidence>